<feature type="domain" description="INTS8 TPR repeats" evidence="6">
    <location>
        <begin position="9"/>
        <end position="290"/>
    </location>
</feature>
<evidence type="ECO:0000313" key="7">
    <source>
        <dbReference type="EMBL" id="MFH4981218.1"/>
    </source>
</evidence>
<evidence type="ECO:0000259" key="6">
    <source>
        <dbReference type="Pfam" id="PF25756"/>
    </source>
</evidence>
<sequence length="296" mass="33679">MCNDVATAKRVAESAWWQVMYQTFEEPSGKRRGNGSAARESTKVLLSKQQFLDFLRLVKEPRTIAFMLSFLAKLYNSTASGESSANIFIEHSDYWSKPFDGSALNVVYLSECLETTLNNAMRLNPINAFWLRAYADFKYARGQYNDAFVLYMETCVACSDCLTRLLPDNVVDDMMWVKVQRCLREGGFITLAAIVCQLMRDPAEHYVESAKAIVDSGGITLDVCVAYAPLIYDLNLVEFLVDAFERLGFSRKAELFLKGISVQETNSSNSPMSHDRWRRRENFLRVLCAHAFQIHS</sequence>
<evidence type="ECO:0000256" key="5">
    <source>
        <dbReference type="ARBA" id="ARBA00023242"/>
    </source>
</evidence>
<dbReference type="Proteomes" id="UP001608902">
    <property type="component" value="Unassembled WGS sequence"/>
</dbReference>
<dbReference type="GO" id="GO:0005634">
    <property type="term" value="C:nucleus"/>
    <property type="evidence" value="ECO:0007669"/>
    <property type="project" value="UniProtKB-SubCell"/>
</dbReference>
<dbReference type="InterPro" id="IPR038751">
    <property type="entry name" value="INTS8"/>
</dbReference>
<reference evidence="7 8" key="1">
    <citation type="submission" date="2024-08" db="EMBL/GenBank/DDBJ databases">
        <title>Gnathostoma spinigerum genome.</title>
        <authorList>
            <person name="Gonzalez-Bertolin B."/>
            <person name="Monzon S."/>
            <person name="Zaballos A."/>
            <person name="Jimenez P."/>
            <person name="Dekumyoy P."/>
            <person name="Varona S."/>
            <person name="Cuesta I."/>
            <person name="Sumanam S."/>
            <person name="Adisakwattana P."/>
            <person name="Gasser R.B."/>
            <person name="Hernandez-Gonzalez A."/>
            <person name="Young N.D."/>
            <person name="Perteguer M.J."/>
        </authorList>
    </citation>
    <scope>NUCLEOTIDE SEQUENCE [LARGE SCALE GENOMIC DNA]</scope>
    <source>
        <strain evidence="7">AL3</strain>
        <tissue evidence="7">Liver</tissue>
    </source>
</reference>
<dbReference type="PANTHER" id="PTHR13350:SF1">
    <property type="entry name" value="INTEGRATOR COMPLEX SUBUNIT 8"/>
    <property type="match status" value="1"/>
</dbReference>
<dbReference type="InterPro" id="IPR057980">
    <property type="entry name" value="TPR_INTS8"/>
</dbReference>
<proteinExistence type="inferred from homology"/>
<dbReference type="Pfam" id="PF25756">
    <property type="entry name" value="TPR_INTS8"/>
    <property type="match status" value="1"/>
</dbReference>
<evidence type="ECO:0000256" key="3">
    <source>
        <dbReference type="ARBA" id="ARBA00007147"/>
    </source>
</evidence>
<evidence type="ECO:0000256" key="2">
    <source>
        <dbReference type="ARBA" id="ARBA00004286"/>
    </source>
</evidence>
<gene>
    <name evidence="7" type="ORF">AB6A40_007927</name>
</gene>
<evidence type="ECO:0000256" key="4">
    <source>
        <dbReference type="ARBA" id="ARBA00022454"/>
    </source>
</evidence>
<dbReference type="GO" id="GO:0005694">
    <property type="term" value="C:chromosome"/>
    <property type="evidence" value="ECO:0007669"/>
    <property type="project" value="UniProtKB-SubCell"/>
</dbReference>
<dbReference type="EMBL" id="JBGFUD010006800">
    <property type="protein sequence ID" value="MFH4981218.1"/>
    <property type="molecule type" value="Genomic_DNA"/>
</dbReference>
<dbReference type="PANTHER" id="PTHR13350">
    <property type="entry name" value="INTEGRATOR COMPLEX SUBUNIT 8"/>
    <property type="match status" value="1"/>
</dbReference>
<evidence type="ECO:0000313" key="8">
    <source>
        <dbReference type="Proteomes" id="UP001608902"/>
    </source>
</evidence>
<comment type="similarity">
    <text evidence="3">Belongs to the Integrator subunit 8 family.</text>
</comment>
<dbReference type="AlphaFoldDB" id="A0ABD6EMM9"/>
<protein>
    <recommendedName>
        <fullName evidence="6">INTS8 TPR repeats domain-containing protein</fullName>
    </recommendedName>
</protein>
<accession>A0ABD6EMM9</accession>
<keyword evidence="8" id="KW-1185">Reference proteome</keyword>
<keyword evidence="5" id="KW-0539">Nucleus</keyword>
<comment type="caution">
    <text evidence="7">The sequence shown here is derived from an EMBL/GenBank/DDBJ whole genome shotgun (WGS) entry which is preliminary data.</text>
</comment>
<evidence type="ECO:0000256" key="1">
    <source>
        <dbReference type="ARBA" id="ARBA00004123"/>
    </source>
</evidence>
<comment type="subcellular location">
    <subcellularLocation>
        <location evidence="2">Chromosome</location>
    </subcellularLocation>
    <subcellularLocation>
        <location evidence="1">Nucleus</location>
    </subcellularLocation>
</comment>
<organism evidence="7 8">
    <name type="scientific">Gnathostoma spinigerum</name>
    <dbReference type="NCBI Taxonomy" id="75299"/>
    <lineage>
        <taxon>Eukaryota</taxon>
        <taxon>Metazoa</taxon>
        <taxon>Ecdysozoa</taxon>
        <taxon>Nematoda</taxon>
        <taxon>Chromadorea</taxon>
        <taxon>Rhabditida</taxon>
        <taxon>Spirurina</taxon>
        <taxon>Gnathostomatomorpha</taxon>
        <taxon>Gnathostomatoidea</taxon>
        <taxon>Gnathostomatidae</taxon>
        <taxon>Gnathostoma</taxon>
    </lineage>
</organism>
<name>A0ABD6EMM9_9BILA</name>
<keyword evidence="4" id="KW-0158">Chromosome</keyword>